<dbReference type="PATRIC" id="fig|84022.5.peg.660"/>
<reference evidence="6 7" key="1">
    <citation type="submission" date="2014-10" db="EMBL/GenBank/DDBJ databases">
        <title>Genome sequence of Clostridium aceticum DSM 1496.</title>
        <authorList>
            <person name="Poehlein A."/>
            <person name="Schiel-Bengelsdorf B."/>
            <person name="Gottschalk G."/>
            <person name="Duerre P."/>
            <person name="Daniel R."/>
        </authorList>
    </citation>
    <scope>NUCLEOTIDE SEQUENCE [LARGE SCALE GENOMIC DNA]</scope>
    <source>
        <strain evidence="6 7">DSM 1496</strain>
    </source>
</reference>
<keyword evidence="7" id="KW-1185">Reference proteome</keyword>
<dbReference type="Gene3D" id="1.20.1260.100">
    <property type="entry name" value="TspO/MBR protein"/>
    <property type="match status" value="1"/>
</dbReference>
<dbReference type="FunFam" id="1.20.1260.100:FF:000001">
    <property type="entry name" value="translocator protein 2"/>
    <property type="match status" value="1"/>
</dbReference>
<keyword evidence="4" id="KW-1133">Transmembrane helix</keyword>
<dbReference type="CDD" id="cd15904">
    <property type="entry name" value="TSPO_MBR"/>
    <property type="match status" value="1"/>
</dbReference>
<evidence type="ECO:0000256" key="2">
    <source>
        <dbReference type="ARBA" id="ARBA00007524"/>
    </source>
</evidence>
<dbReference type="GO" id="GO:0016020">
    <property type="term" value="C:membrane"/>
    <property type="evidence" value="ECO:0007669"/>
    <property type="project" value="UniProtKB-SubCell"/>
</dbReference>
<dbReference type="RefSeq" id="WP_044825203.1">
    <property type="nucleotide sequence ID" value="NZ_CP009687.1"/>
</dbReference>
<dbReference type="InterPro" id="IPR004307">
    <property type="entry name" value="TspO_MBR"/>
</dbReference>
<evidence type="ECO:0000256" key="5">
    <source>
        <dbReference type="ARBA" id="ARBA00023136"/>
    </source>
</evidence>
<dbReference type="STRING" id="84022.CACET_c27240"/>
<dbReference type="EMBL" id="CP009687">
    <property type="protein sequence ID" value="AKL96169.1"/>
    <property type="molecule type" value="Genomic_DNA"/>
</dbReference>
<dbReference type="PANTHER" id="PTHR10057:SF0">
    <property type="entry name" value="TRANSLOCATOR PROTEIN"/>
    <property type="match status" value="1"/>
</dbReference>
<accession>A0A0D8I8H2</accession>
<evidence type="ECO:0000313" key="7">
    <source>
        <dbReference type="Proteomes" id="UP000035704"/>
    </source>
</evidence>
<dbReference type="AlphaFoldDB" id="A0A0D8I8H2"/>
<comment type="subcellular location">
    <subcellularLocation>
        <location evidence="1">Membrane</location>
        <topology evidence="1">Multi-pass membrane protein</topology>
    </subcellularLocation>
</comment>
<sequence length="164" mass="18979">MNKSQLLHNGSIIKMLISIAIAQGVGIASSLLTQNTREQYQNLIQPSFAPPGWVFPVVWTILFILMGIAAYRIYSLAFKDPQVKSALLFYVAQLFVNFFWTIIFFRFEQRGFALVWLILLWVLIIITTVKFYRLDKVAGYLMIPYILWASFAGLLNYSVWQLNK</sequence>
<keyword evidence="5" id="KW-0472">Membrane</keyword>
<evidence type="ECO:0000256" key="4">
    <source>
        <dbReference type="ARBA" id="ARBA00022989"/>
    </source>
</evidence>
<dbReference type="GO" id="GO:0033013">
    <property type="term" value="P:tetrapyrrole metabolic process"/>
    <property type="evidence" value="ECO:0007669"/>
    <property type="project" value="UniProtKB-ARBA"/>
</dbReference>
<evidence type="ECO:0000256" key="3">
    <source>
        <dbReference type="ARBA" id="ARBA00022692"/>
    </source>
</evidence>
<comment type="similarity">
    <text evidence="2">Belongs to the TspO/BZRP family.</text>
</comment>
<dbReference type="PANTHER" id="PTHR10057">
    <property type="entry name" value="PERIPHERAL-TYPE BENZODIAZEPINE RECEPTOR"/>
    <property type="match status" value="1"/>
</dbReference>
<organism evidence="6 7">
    <name type="scientific">Clostridium aceticum</name>
    <dbReference type="NCBI Taxonomy" id="84022"/>
    <lineage>
        <taxon>Bacteria</taxon>
        <taxon>Bacillati</taxon>
        <taxon>Bacillota</taxon>
        <taxon>Clostridia</taxon>
        <taxon>Eubacteriales</taxon>
        <taxon>Clostridiaceae</taxon>
        <taxon>Clostridium</taxon>
    </lineage>
</organism>
<evidence type="ECO:0000256" key="1">
    <source>
        <dbReference type="ARBA" id="ARBA00004141"/>
    </source>
</evidence>
<evidence type="ECO:0000313" key="6">
    <source>
        <dbReference type="EMBL" id="AKL96169.1"/>
    </source>
</evidence>
<gene>
    <name evidence="6" type="ORF">CACET_c27240</name>
</gene>
<dbReference type="OrthoDB" id="9795496at2"/>
<protein>
    <submittedName>
        <fullName evidence="6">TspO/MBR family protein</fullName>
    </submittedName>
</protein>
<name>A0A0D8I8H2_9CLOT</name>
<dbReference type="InterPro" id="IPR038330">
    <property type="entry name" value="TspO/MBR-related_sf"/>
</dbReference>
<proteinExistence type="inferred from homology"/>
<dbReference type="KEGG" id="cace:CACET_c27240"/>
<dbReference type="PIRSF" id="PIRSF005859">
    <property type="entry name" value="PBR"/>
    <property type="match status" value="1"/>
</dbReference>
<dbReference type="Proteomes" id="UP000035704">
    <property type="component" value="Chromosome"/>
</dbReference>
<keyword evidence="3" id="KW-0812">Transmembrane</keyword>
<dbReference type="Pfam" id="PF03073">
    <property type="entry name" value="TspO_MBR"/>
    <property type="match status" value="1"/>
</dbReference>